<dbReference type="PANTHER" id="PTHR37835">
    <property type="entry name" value="ALPHA-CLOSTRIPAIN"/>
    <property type="match status" value="1"/>
</dbReference>
<dbReference type="PANTHER" id="PTHR37835:SF1">
    <property type="entry name" value="ALPHA-CLOSTRIPAIN"/>
    <property type="match status" value="1"/>
</dbReference>
<dbReference type="AlphaFoldDB" id="A0AAJ4X9W9"/>
<dbReference type="Gene3D" id="3.40.50.11970">
    <property type="match status" value="1"/>
</dbReference>
<proteinExistence type="predicted"/>
<dbReference type="Proteomes" id="UP000215355">
    <property type="component" value="Chromosome 1"/>
</dbReference>
<organism evidence="1 2">
    <name type="scientific">Sphingobacterium mizutaii</name>
    <dbReference type="NCBI Taxonomy" id="1010"/>
    <lineage>
        <taxon>Bacteria</taxon>
        <taxon>Pseudomonadati</taxon>
        <taxon>Bacteroidota</taxon>
        <taxon>Sphingobacteriia</taxon>
        <taxon>Sphingobacteriales</taxon>
        <taxon>Sphingobacteriaceae</taxon>
        <taxon>Sphingobacterium</taxon>
    </lineage>
</organism>
<reference evidence="1 2" key="1">
    <citation type="submission" date="2017-06" db="EMBL/GenBank/DDBJ databases">
        <authorList>
            <consortium name="Pathogen Informatics"/>
        </authorList>
    </citation>
    <scope>NUCLEOTIDE SEQUENCE [LARGE SCALE GENOMIC DNA]</scope>
    <source>
        <strain evidence="1 2">NCTC12149</strain>
    </source>
</reference>
<dbReference type="InterPro" id="IPR005077">
    <property type="entry name" value="Peptidase_C11"/>
</dbReference>
<evidence type="ECO:0000313" key="1">
    <source>
        <dbReference type="EMBL" id="SNV44422.1"/>
    </source>
</evidence>
<gene>
    <name evidence="1" type="primary">cloSI</name>
    <name evidence="1" type="ORF">SAMEA4412673_00953</name>
</gene>
<keyword evidence="1" id="KW-0378">Hydrolase</keyword>
<dbReference type="Pfam" id="PF03415">
    <property type="entry name" value="Peptidase_C11"/>
    <property type="match status" value="1"/>
</dbReference>
<evidence type="ECO:0000313" key="2">
    <source>
        <dbReference type="Proteomes" id="UP000215355"/>
    </source>
</evidence>
<dbReference type="GO" id="GO:0004197">
    <property type="term" value="F:cysteine-type endopeptidase activity"/>
    <property type="evidence" value="ECO:0007669"/>
    <property type="project" value="UniProtKB-EC"/>
</dbReference>
<sequence length="386" mass="44150">MKDIRKNCRGKFVIVLFLIISYFLNACSRPNLDDKKEVSKTVMVYMSANNNLASEAYDNINQMESGYSDIDGKLLVYAKVFGQNPKIYEIIHDDSPKIVSHVLKDYPDHNASDPTIMKMVFEDMERLGKAKNYAAILWSHATNWYPGNKKKAKVKSFGDDDGQTMDVLDLKKALPKNLDYLVFDACSMGSVEVLYELKDIVPYVLASPTEVISVGLPYDKILTHFFDKNIKRGLMGAAQVYFDFYNKQNGLLRSASYSLIDMKEMLDLARVMGEIIHKQTNMEVSRDRVQRLDLDVSVTNSVPAFDLLDFCEKNYPKQDVDLIKRQVEKTVLFKVATPSFLESPIHSFSGLSCYIPSDSETEFGKYYQRLGWNSASSYFKLFHWIS</sequence>
<dbReference type="KEGG" id="smiz:4412673_00953"/>
<name>A0AAJ4X9W9_9SPHI</name>
<accession>A0AAJ4X9W9</accession>
<dbReference type="EC" id="3.4.22.8" evidence="1"/>
<protein>
    <submittedName>
        <fullName evidence="1">Clostripain</fullName>
        <ecNumber evidence="1">3.4.22.8</ecNumber>
    </submittedName>
</protein>
<dbReference type="EMBL" id="LT906468">
    <property type="protein sequence ID" value="SNV44422.1"/>
    <property type="molecule type" value="Genomic_DNA"/>
</dbReference>